<dbReference type="Proteomes" id="UP001157961">
    <property type="component" value="Unassembled WGS sequence"/>
</dbReference>
<dbReference type="Gene3D" id="3.20.20.70">
    <property type="entry name" value="Aldolase class I"/>
    <property type="match status" value="1"/>
</dbReference>
<comment type="caution">
    <text evidence="2">The sequence shown here is derived from an EMBL/GenBank/DDBJ whole genome shotgun (WGS) entry which is preliminary data.</text>
</comment>
<keyword evidence="3" id="KW-1185">Reference proteome</keyword>
<reference evidence="2 3" key="1">
    <citation type="submission" date="2017-05" db="EMBL/GenBank/DDBJ databases">
        <authorList>
            <person name="Varghese N."/>
            <person name="Submissions S."/>
        </authorList>
    </citation>
    <scope>NUCLEOTIDE SEQUENCE [LARGE SCALE GENOMIC DNA]</scope>
    <source>
        <strain evidence="2 3">DSM 29734</strain>
    </source>
</reference>
<dbReference type="EMBL" id="FXTY01000011">
    <property type="protein sequence ID" value="SMP35443.1"/>
    <property type="molecule type" value="Genomic_DNA"/>
</dbReference>
<dbReference type="InterPro" id="IPR009215">
    <property type="entry name" value="TIM-br_IGPS-like"/>
</dbReference>
<feature type="domain" description="TIM-barrel" evidence="1">
    <location>
        <begin position="23"/>
        <end position="124"/>
    </location>
</feature>
<dbReference type="SUPFAM" id="SSF51621">
    <property type="entry name" value="Phosphoenolpyruvate/pyruvate domain"/>
    <property type="match status" value="1"/>
</dbReference>
<accession>A0ABY1PLS5</accession>
<protein>
    <submittedName>
        <fullName evidence="2">Phosphoenolpyruvate hydrolase-like</fullName>
    </submittedName>
</protein>
<dbReference type="InterPro" id="IPR015813">
    <property type="entry name" value="Pyrv/PenolPyrv_kinase-like_dom"/>
</dbReference>
<evidence type="ECO:0000313" key="3">
    <source>
        <dbReference type="Proteomes" id="UP001157961"/>
    </source>
</evidence>
<evidence type="ECO:0000259" key="1">
    <source>
        <dbReference type="Pfam" id="PF09370"/>
    </source>
</evidence>
<gene>
    <name evidence="2" type="ORF">SAMN06265373_11199</name>
</gene>
<name>A0ABY1PLS5_9RHOB</name>
<evidence type="ECO:0000313" key="2">
    <source>
        <dbReference type="EMBL" id="SMP35443.1"/>
    </source>
</evidence>
<dbReference type="Pfam" id="PF09370">
    <property type="entry name" value="PEP_hydrolase"/>
    <property type="match status" value="1"/>
</dbReference>
<dbReference type="InterPro" id="IPR013785">
    <property type="entry name" value="Aldolase_TIM"/>
</dbReference>
<sequence length="179" mass="19503">MVMPRLDNNRALFDIRPVERVSYAGVLTCDPFGTADNFLRRLADHGYVGVSNWPSAILFQGHTKRMMASMPATPELEYAWLAGAQRHGFQSLAFFRSLEQGRAALSAGLRQLVLHPGLIPQTTGGPPDLLIASLGDLIEKLRHQVDGVEILLYEHVGLNEAVQATDVGADGALIFKATP</sequence>
<proteinExistence type="predicted"/>
<organism evidence="2 3">
    <name type="scientific">Shimia sagamensis</name>
    <dbReference type="NCBI Taxonomy" id="1566352"/>
    <lineage>
        <taxon>Bacteria</taxon>
        <taxon>Pseudomonadati</taxon>
        <taxon>Pseudomonadota</taxon>
        <taxon>Alphaproteobacteria</taxon>
        <taxon>Rhodobacterales</taxon>
        <taxon>Roseobacteraceae</taxon>
    </lineage>
</organism>